<evidence type="ECO:0000313" key="3">
    <source>
        <dbReference type="Proteomes" id="UP000215374"/>
    </source>
</evidence>
<dbReference type="Proteomes" id="UP000215374">
    <property type="component" value="Chromosome 1"/>
</dbReference>
<reference evidence="2 3" key="1">
    <citation type="submission" date="2017-06" db="EMBL/GenBank/DDBJ databases">
        <authorList>
            <consortium name="Pathogen Informatics"/>
        </authorList>
    </citation>
    <scope>NUCLEOTIDE SEQUENCE [LARGE SCALE GENOMIC DNA]</scope>
    <source>
        <strain evidence="2 3">NCTC13015</strain>
    </source>
</reference>
<organism evidence="2 3">
    <name type="scientific">Corynebacterium imitans</name>
    <dbReference type="NCBI Taxonomy" id="156978"/>
    <lineage>
        <taxon>Bacteria</taxon>
        <taxon>Bacillati</taxon>
        <taxon>Actinomycetota</taxon>
        <taxon>Actinomycetes</taxon>
        <taxon>Mycobacteriales</taxon>
        <taxon>Corynebacteriaceae</taxon>
        <taxon>Corynebacterium</taxon>
    </lineage>
</organism>
<dbReference type="AlphaFoldDB" id="A0A239Z3F8"/>
<feature type="chain" id="PRO_5011248856" description="Secreted protein" evidence="1">
    <location>
        <begin position="18"/>
        <end position="176"/>
    </location>
</feature>
<keyword evidence="1" id="KW-0732">Signal</keyword>
<dbReference type="RefSeq" id="WP_051904788.1">
    <property type="nucleotide sequence ID" value="NZ_CP009211.1"/>
</dbReference>
<evidence type="ECO:0008006" key="4">
    <source>
        <dbReference type="Google" id="ProtNLM"/>
    </source>
</evidence>
<dbReference type="EMBL" id="LT906467">
    <property type="protein sequence ID" value="SNV65166.1"/>
    <property type="molecule type" value="Genomic_DNA"/>
</dbReference>
<accession>A0A239Z3F8</accession>
<name>A0A239Z3F8_9CORY</name>
<gene>
    <name evidence="2" type="ORF">SAMEA4535761_00923</name>
</gene>
<evidence type="ECO:0000313" key="2">
    <source>
        <dbReference type="EMBL" id="SNV65166.1"/>
    </source>
</evidence>
<proteinExistence type="predicted"/>
<dbReference type="OrthoDB" id="4425700at2"/>
<sequence length="176" mass="18867">MRKTLLVLSALPLAACAGEGMPEPPAITTTVTSTEVSAETKEAGVESQAPATVELAPDEIALTGTLKAVHFSDMTPADVYEQVKGDVDNESTYYAIDLDPQVPVTAKGGAGMIEQHPEWAIVGVSSRAGSMDWTQYEGHRLRVIVRPDQMTYGTDISLPPLAVMIHNSDYQPEILN</sequence>
<evidence type="ECO:0000256" key="1">
    <source>
        <dbReference type="SAM" id="SignalP"/>
    </source>
</evidence>
<feature type="signal peptide" evidence="1">
    <location>
        <begin position="1"/>
        <end position="17"/>
    </location>
</feature>
<protein>
    <recommendedName>
        <fullName evidence="4">Secreted protein</fullName>
    </recommendedName>
</protein>